<dbReference type="InterPro" id="IPR003445">
    <property type="entry name" value="Cat_transpt"/>
</dbReference>
<evidence type="ECO:0000256" key="4">
    <source>
        <dbReference type="ARBA" id="ARBA00022692"/>
    </source>
</evidence>
<keyword evidence="5 8" id="KW-1133">Transmembrane helix</keyword>
<dbReference type="Proteomes" id="UP000004840">
    <property type="component" value="Unassembled WGS sequence"/>
</dbReference>
<feature type="transmembrane region" description="Helical" evidence="8">
    <location>
        <begin position="425"/>
        <end position="448"/>
    </location>
</feature>
<dbReference type="GeneID" id="82877098"/>
<keyword evidence="4 8" id="KW-0812">Transmembrane</keyword>
<keyword evidence="3" id="KW-1003">Cell membrane</keyword>
<keyword evidence="2" id="KW-0813">Transport</keyword>
<dbReference type="EMBL" id="CAFW01000047">
    <property type="protein sequence ID" value="CCE54866.1"/>
    <property type="molecule type" value="Genomic_DNA"/>
</dbReference>
<dbReference type="GO" id="GO:0030001">
    <property type="term" value="P:metal ion transport"/>
    <property type="evidence" value="ECO:0007669"/>
    <property type="project" value="UniProtKB-ARBA"/>
</dbReference>
<evidence type="ECO:0000256" key="7">
    <source>
        <dbReference type="ARBA" id="ARBA00023136"/>
    </source>
</evidence>
<keyword evidence="6" id="KW-0406">Ion transport</keyword>
<dbReference type="Pfam" id="PF02386">
    <property type="entry name" value="TrkH"/>
    <property type="match status" value="1"/>
</dbReference>
<protein>
    <submittedName>
        <fullName evidence="9">Trk system potassium uptake protein TrkH</fullName>
    </submittedName>
</protein>
<sequence>METRFDLDERPRRRSLFTRLTPAQAVALGFLGVIAIGTVVLCLPISTTSGEPTDLLPAMFTVTSAVTVTGLAVVDTGTHWSGLGQATVLTLIQIGGFGIMSVSSLAGMLLTGRIGLRSRRYNQAENRTLGTGDVARTVIAALAITVICEFVVALVTAIRFATFYDMPALRAAWEGLFHAISAFNNAGFGLRSDSLVPYVGDGWIILPLACALIIGGLGYPVVAEMWDKLRFRLTHGNLGHPRKFSVSTKITLVGTAMLIAAGVLVVGALEWNNTLAGQPLGTKLLGAFFQGVTPRTAGFNSVDFGEVQPVTLMATGLLMFIGGGSAGTAGGIKITTAAVLLAAIIAEIRGHNHVTIAHRTINSSVVRQALTVASISVVLVVSCVVIIRLLEPGFSGEAITFEVISAFATVGLSTGITADLSAPSQIVLCFLMYIGRIGPVTLVVALAAQHSARRFEYPEERPFIG</sequence>
<feature type="transmembrane region" description="Helical" evidence="8">
    <location>
        <begin position="55"/>
        <end position="74"/>
    </location>
</feature>
<dbReference type="RefSeq" id="WP_006822372.1">
    <property type="nucleotide sequence ID" value="NZ_CAFW01000047.1"/>
</dbReference>
<feature type="transmembrane region" description="Helical" evidence="8">
    <location>
        <begin position="137"/>
        <end position="161"/>
    </location>
</feature>
<dbReference type="GO" id="GO:0005886">
    <property type="term" value="C:plasma membrane"/>
    <property type="evidence" value="ECO:0007669"/>
    <property type="project" value="UniProtKB-SubCell"/>
</dbReference>
<feature type="transmembrane region" description="Helical" evidence="8">
    <location>
        <begin position="20"/>
        <end position="43"/>
    </location>
</feature>
<evidence type="ECO:0000256" key="6">
    <source>
        <dbReference type="ARBA" id="ARBA00023065"/>
    </source>
</evidence>
<feature type="transmembrane region" description="Helical" evidence="8">
    <location>
        <begin position="317"/>
        <end position="348"/>
    </location>
</feature>
<feature type="transmembrane region" description="Helical" evidence="8">
    <location>
        <begin position="94"/>
        <end position="116"/>
    </location>
</feature>
<comment type="subcellular location">
    <subcellularLocation>
        <location evidence="1">Cell membrane</location>
        <topology evidence="1">Multi-pass membrane protein</topology>
    </subcellularLocation>
</comment>
<evidence type="ECO:0000313" key="10">
    <source>
        <dbReference type="Proteomes" id="UP000004840"/>
    </source>
</evidence>
<feature type="transmembrane region" description="Helical" evidence="8">
    <location>
        <begin position="250"/>
        <end position="269"/>
    </location>
</feature>
<accession>G7HXF1</accession>
<dbReference type="AlphaFoldDB" id="G7HXF1"/>
<dbReference type="PANTHER" id="PTHR32024">
    <property type="entry name" value="TRK SYSTEM POTASSIUM UPTAKE PROTEIN TRKG-RELATED"/>
    <property type="match status" value="1"/>
</dbReference>
<feature type="transmembrane region" description="Helical" evidence="8">
    <location>
        <begin position="369"/>
        <end position="390"/>
    </location>
</feature>
<proteinExistence type="predicted"/>
<dbReference type="PANTHER" id="PTHR32024:SF1">
    <property type="entry name" value="KTR SYSTEM POTASSIUM UPTAKE PROTEIN B"/>
    <property type="match status" value="1"/>
</dbReference>
<evidence type="ECO:0000256" key="3">
    <source>
        <dbReference type="ARBA" id="ARBA00022475"/>
    </source>
</evidence>
<organism evidence="9 10">
    <name type="scientific">Corynebacterium casei UCMA 3821</name>
    <dbReference type="NCBI Taxonomy" id="1110505"/>
    <lineage>
        <taxon>Bacteria</taxon>
        <taxon>Bacillati</taxon>
        <taxon>Actinomycetota</taxon>
        <taxon>Actinomycetes</taxon>
        <taxon>Mycobacteriales</taxon>
        <taxon>Corynebacteriaceae</taxon>
        <taxon>Corynebacterium</taxon>
    </lineage>
</organism>
<evidence type="ECO:0000256" key="8">
    <source>
        <dbReference type="SAM" id="Phobius"/>
    </source>
</evidence>
<evidence type="ECO:0000256" key="1">
    <source>
        <dbReference type="ARBA" id="ARBA00004651"/>
    </source>
</evidence>
<keyword evidence="7 8" id="KW-0472">Membrane</keyword>
<reference evidence="9 10" key="1">
    <citation type="journal article" date="2012" name="J. Bacteriol.">
        <title>Genome Sequence of Corynebacterium casei UCMA 3821, Isolated from a Smear-Ripened Cheese.</title>
        <authorList>
            <person name="Monnet C."/>
            <person name="Loux V."/>
            <person name="Bento P."/>
            <person name="Gibrat J.F."/>
            <person name="Straub C."/>
            <person name="Bonnarme P."/>
            <person name="Landaud S."/>
            <person name="Irlinger F."/>
        </authorList>
    </citation>
    <scope>NUCLEOTIDE SEQUENCE [LARGE SCALE GENOMIC DNA]</scope>
    <source>
        <strain evidence="9 10">UCMA 3821</strain>
    </source>
</reference>
<evidence type="ECO:0000256" key="2">
    <source>
        <dbReference type="ARBA" id="ARBA00022448"/>
    </source>
</evidence>
<gene>
    <name evidence="9" type="primary">trkH</name>
    <name evidence="9" type="ORF">CCAS_06545</name>
</gene>
<evidence type="ECO:0000313" key="9">
    <source>
        <dbReference type="EMBL" id="CCE54866.1"/>
    </source>
</evidence>
<name>G7HXF1_9CORY</name>
<feature type="transmembrane region" description="Helical" evidence="8">
    <location>
        <begin position="202"/>
        <end position="222"/>
    </location>
</feature>
<evidence type="ECO:0000256" key="5">
    <source>
        <dbReference type="ARBA" id="ARBA00022989"/>
    </source>
</evidence>
<dbReference type="GO" id="GO:0008324">
    <property type="term" value="F:monoatomic cation transmembrane transporter activity"/>
    <property type="evidence" value="ECO:0007669"/>
    <property type="project" value="InterPro"/>
</dbReference>
<comment type="caution">
    <text evidence="9">The sequence shown here is derived from an EMBL/GenBank/DDBJ whole genome shotgun (WGS) entry which is preliminary data.</text>
</comment>